<dbReference type="Proteomes" id="UP000179145">
    <property type="component" value="Chromosome"/>
</dbReference>
<dbReference type="InterPro" id="IPR003825">
    <property type="entry name" value="Colicin-V_CvpA"/>
</dbReference>
<dbReference type="Pfam" id="PF02674">
    <property type="entry name" value="Colicin_V"/>
    <property type="match status" value="1"/>
</dbReference>
<dbReference type="PANTHER" id="PTHR36926">
    <property type="entry name" value="COLICIN V PRODUCTION PROTEIN"/>
    <property type="match status" value="1"/>
</dbReference>
<evidence type="ECO:0000256" key="4">
    <source>
        <dbReference type="ARBA" id="ARBA00023136"/>
    </source>
</evidence>
<dbReference type="STRING" id="153496.A0U89_05770"/>
<name>A0A1D8USX2_9PROT</name>
<protein>
    <submittedName>
        <fullName evidence="5">Uncharacterized protein</fullName>
    </submittedName>
</protein>
<dbReference type="GO" id="GO:0009403">
    <property type="term" value="P:toxin biosynthetic process"/>
    <property type="evidence" value="ECO:0007669"/>
    <property type="project" value="InterPro"/>
</dbReference>
<sequence length="173" mass="18673">MQTADFIALTVIALSGLWGFFRGFSTEFFSLCAWAGALVLTFRLYPLAVPYIEPHVVEHIVAIGIAFASTFVLLLLVFNAVGNHIGRLIRSSLLDGADRLLGVVFGLARGYVLLVVGFLVLRSFFGSWADLLTHGSVIAPYIAAGTHYLEGIMPEGMHLRLASPPTTGHDAVI</sequence>
<dbReference type="EMBL" id="CP014674">
    <property type="protein sequence ID" value="AOX16716.1"/>
    <property type="molecule type" value="Genomic_DNA"/>
</dbReference>
<comment type="subcellular location">
    <subcellularLocation>
        <location evidence="1">Membrane</location>
        <topology evidence="1">Multi-pass membrane protein</topology>
    </subcellularLocation>
</comment>
<keyword evidence="2" id="KW-0812">Transmembrane</keyword>
<evidence type="ECO:0000256" key="1">
    <source>
        <dbReference type="ARBA" id="ARBA00004141"/>
    </source>
</evidence>
<dbReference type="AlphaFoldDB" id="A0A1D8USX2"/>
<gene>
    <name evidence="5" type="ORF">A0U89_05770</name>
</gene>
<keyword evidence="3" id="KW-1133">Transmembrane helix</keyword>
<evidence type="ECO:0000256" key="3">
    <source>
        <dbReference type="ARBA" id="ARBA00022989"/>
    </source>
</evidence>
<reference evidence="5 6" key="1">
    <citation type="journal article" date="2016" name="Microb. Cell Fact.">
        <title>Dissection of exopolysaccharide biosynthesis in Kozakia baliensis.</title>
        <authorList>
            <person name="Brandt J.U."/>
            <person name="Jakob F."/>
            <person name="Behr J."/>
            <person name="Geissler A.J."/>
            <person name="Vogel R.F."/>
        </authorList>
    </citation>
    <scope>NUCLEOTIDE SEQUENCE [LARGE SCALE GENOMIC DNA]</scope>
    <source>
        <strain evidence="5 6">DSM 14400</strain>
    </source>
</reference>
<dbReference type="eggNOG" id="COG1286">
    <property type="taxonomic scope" value="Bacteria"/>
</dbReference>
<dbReference type="GO" id="GO:0016020">
    <property type="term" value="C:membrane"/>
    <property type="evidence" value="ECO:0007669"/>
    <property type="project" value="UniProtKB-SubCell"/>
</dbReference>
<accession>A0A1D8USX2</accession>
<evidence type="ECO:0000313" key="5">
    <source>
        <dbReference type="EMBL" id="AOX16716.1"/>
    </source>
</evidence>
<evidence type="ECO:0000313" key="6">
    <source>
        <dbReference type="Proteomes" id="UP000179145"/>
    </source>
</evidence>
<organism evidence="5 6">
    <name type="scientific">Kozakia baliensis</name>
    <dbReference type="NCBI Taxonomy" id="153496"/>
    <lineage>
        <taxon>Bacteria</taxon>
        <taxon>Pseudomonadati</taxon>
        <taxon>Pseudomonadota</taxon>
        <taxon>Alphaproteobacteria</taxon>
        <taxon>Acetobacterales</taxon>
        <taxon>Acetobacteraceae</taxon>
        <taxon>Kozakia</taxon>
    </lineage>
</organism>
<dbReference type="InterPro" id="IPR052719">
    <property type="entry name" value="CvpA-like"/>
</dbReference>
<dbReference type="RefSeq" id="WP_070402442.1">
    <property type="nucleotide sequence ID" value="NZ_BJVW01000010.1"/>
</dbReference>
<dbReference type="PANTHER" id="PTHR36926:SF1">
    <property type="entry name" value="COLICIN V PRODUCTION PROTEIN"/>
    <property type="match status" value="1"/>
</dbReference>
<proteinExistence type="predicted"/>
<evidence type="ECO:0000256" key="2">
    <source>
        <dbReference type="ARBA" id="ARBA00022692"/>
    </source>
</evidence>
<dbReference type="KEGG" id="kba:A0U89_05770"/>
<keyword evidence="6" id="KW-1185">Reference proteome</keyword>
<keyword evidence="4" id="KW-0472">Membrane</keyword>